<dbReference type="EMBL" id="JACNJN010000098">
    <property type="protein sequence ID" value="MBC8335275.1"/>
    <property type="molecule type" value="Genomic_DNA"/>
</dbReference>
<reference evidence="2 3" key="1">
    <citation type="submission" date="2020-08" db="EMBL/GenBank/DDBJ databases">
        <title>Bridging the membrane lipid divide: bacteria of the FCB group superphylum have the potential to synthesize archaeal ether lipids.</title>
        <authorList>
            <person name="Villanueva L."/>
            <person name="Von Meijenfeldt F.A.B."/>
            <person name="Westbye A.B."/>
            <person name="Yadav S."/>
            <person name="Hopmans E.C."/>
            <person name="Dutilh B.E."/>
            <person name="Sinninghe Damste J.S."/>
        </authorList>
    </citation>
    <scope>NUCLEOTIDE SEQUENCE [LARGE SCALE GENOMIC DNA]</scope>
    <source>
        <strain evidence="2">NIOZ-UU36</strain>
    </source>
</reference>
<sequence>MPAWLETSVTVLTLIVMLLGLFGLIVPIFPGLVIIWLAALGFGLITGAFTTTGWIIFGIITMLMVVGNVLDGVLMGAKALEHGASKRSLVLALIAGTGVSLILSPLGGLIAAPLALYLSEKSLGRSEAEARATTRGLMTGWGWSFVLRFVIGIAMIVLWAIWA</sequence>
<evidence type="ECO:0000256" key="1">
    <source>
        <dbReference type="SAM" id="Phobius"/>
    </source>
</evidence>
<feature type="transmembrane region" description="Helical" evidence="1">
    <location>
        <begin position="12"/>
        <end position="42"/>
    </location>
</feature>
<dbReference type="Pfam" id="PF04306">
    <property type="entry name" value="DUF456"/>
    <property type="match status" value="1"/>
</dbReference>
<name>A0A8J6NLJ9_9CHLR</name>
<dbReference type="Proteomes" id="UP000614469">
    <property type="component" value="Unassembled WGS sequence"/>
</dbReference>
<protein>
    <submittedName>
        <fullName evidence="2">DUF456 domain-containing protein</fullName>
    </submittedName>
</protein>
<dbReference type="InterPro" id="IPR007403">
    <property type="entry name" value="DUF456"/>
</dbReference>
<evidence type="ECO:0000313" key="3">
    <source>
        <dbReference type="Proteomes" id="UP000614469"/>
    </source>
</evidence>
<feature type="transmembrane region" description="Helical" evidence="1">
    <location>
        <begin position="89"/>
        <end position="118"/>
    </location>
</feature>
<accession>A0A8J6NLJ9</accession>
<feature type="transmembrane region" description="Helical" evidence="1">
    <location>
        <begin position="54"/>
        <end position="77"/>
    </location>
</feature>
<organism evidence="2 3">
    <name type="scientific">Candidatus Desulfolinea nitratireducens</name>
    <dbReference type="NCBI Taxonomy" id="2841698"/>
    <lineage>
        <taxon>Bacteria</taxon>
        <taxon>Bacillati</taxon>
        <taxon>Chloroflexota</taxon>
        <taxon>Anaerolineae</taxon>
        <taxon>Anaerolineales</taxon>
        <taxon>Anaerolineales incertae sedis</taxon>
        <taxon>Candidatus Desulfolinea</taxon>
    </lineage>
</organism>
<keyword evidence="1" id="KW-0812">Transmembrane</keyword>
<keyword evidence="1" id="KW-0472">Membrane</keyword>
<proteinExistence type="predicted"/>
<feature type="transmembrane region" description="Helical" evidence="1">
    <location>
        <begin position="138"/>
        <end position="162"/>
    </location>
</feature>
<comment type="caution">
    <text evidence="2">The sequence shown here is derived from an EMBL/GenBank/DDBJ whole genome shotgun (WGS) entry which is preliminary data.</text>
</comment>
<gene>
    <name evidence="2" type="ORF">H8E29_08425</name>
</gene>
<keyword evidence="1" id="KW-1133">Transmembrane helix</keyword>
<dbReference type="AlphaFoldDB" id="A0A8J6NLJ9"/>
<evidence type="ECO:0000313" key="2">
    <source>
        <dbReference type="EMBL" id="MBC8335275.1"/>
    </source>
</evidence>